<dbReference type="PROSITE" id="PS50157">
    <property type="entry name" value="ZINC_FINGER_C2H2_2"/>
    <property type="match status" value="3"/>
</dbReference>
<dbReference type="FunFam" id="3.30.160.60:FF:000624">
    <property type="entry name" value="zinc finger protein 697"/>
    <property type="match status" value="1"/>
</dbReference>
<accession>A0A8C5PRX0</accession>
<dbReference type="GO" id="GO:0005634">
    <property type="term" value="C:nucleus"/>
    <property type="evidence" value="ECO:0007669"/>
    <property type="project" value="UniProtKB-SubCell"/>
</dbReference>
<name>A0A8C5PRX0_9ANUR</name>
<dbReference type="SMART" id="SM00355">
    <property type="entry name" value="ZnF_C2H2"/>
    <property type="match status" value="3"/>
</dbReference>
<dbReference type="SUPFAM" id="SSF57667">
    <property type="entry name" value="beta-beta-alpha zinc fingers"/>
    <property type="match status" value="2"/>
</dbReference>
<keyword evidence="3" id="KW-0479">Metal-binding</keyword>
<dbReference type="PANTHER" id="PTHR24394">
    <property type="entry name" value="ZINC FINGER PROTEIN"/>
    <property type="match status" value="1"/>
</dbReference>
<evidence type="ECO:0000256" key="10">
    <source>
        <dbReference type="PROSITE-ProRule" id="PRU00042"/>
    </source>
</evidence>
<dbReference type="PROSITE" id="PS00028">
    <property type="entry name" value="ZINC_FINGER_C2H2_1"/>
    <property type="match status" value="3"/>
</dbReference>
<dbReference type="GO" id="GO:0000981">
    <property type="term" value="F:DNA-binding transcription factor activity, RNA polymerase II-specific"/>
    <property type="evidence" value="ECO:0007669"/>
    <property type="project" value="TreeGrafter"/>
</dbReference>
<evidence type="ECO:0000256" key="8">
    <source>
        <dbReference type="ARBA" id="ARBA00023163"/>
    </source>
</evidence>
<evidence type="ECO:0000313" key="14">
    <source>
        <dbReference type="Proteomes" id="UP000694569"/>
    </source>
</evidence>
<keyword evidence="5 10" id="KW-0863">Zinc-finger</keyword>
<protein>
    <recommendedName>
        <fullName evidence="12">C2H2-type domain-containing protein</fullName>
    </recommendedName>
</protein>
<dbReference type="OrthoDB" id="9537509at2759"/>
<feature type="compositionally biased region" description="Polar residues" evidence="11">
    <location>
        <begin position="216"/>
        <end position="232"/>
    </location>
</feature>
<dbReference type="PANTHER" id="PTHR24394:SF44">
    <property type="entry name" value="ZINC FINGER PROTEIN 271-LIKE"/>
    <property type="match status" value="1"/>
</dbReference>
<feature type="domain" description="C2H2-type" evidence="12">
    <location>
        <begin position="610"/>
        <end position="632"/>
    </location>
</feature>
<feature type="region of interest" description="Disordered" evidence="11">
    <location>
        <begin position="184"/>
        <end position="236"/>
    </location>
</feature>
<feature type="compositionally biased region" description="Basic and acidic residues" evidence="11">
    <location>
        <begin position="101"/>
        <end position="112"/>
    </location>
</feature>
<keyword evidence="4" id="KW-0677">Repeat</keyword>
<organism evidence="13 14">
    <name type="scientific">Leptobrachium leishanense</name>
    <name type="common">Leishan spiny toad</name>
    <dbReference type="NCBI Taxonomy" id="445787"/>
    <lineage>
        <taxon>Eukaryota</taxon>
        <taxon>Metazoa</taxon>
        <taxon>Chordata</taxon>
        <taxon>Craniata</taxon>
        <taxon>Vertebrata</taxon>
        <taxon>Euteleostomi</taxon>
        <taxon>Amphibia</taxon>
        <taxon>Batrachia</taxon>
        <taxon>Anura</taxon>
        <taxon>Pelobatoidea</taxon>
        <taxon>Megophryidae</taxon>
        <taxon>Leptobrachium</taxon>
    </lineage>
</organism>
<dbReference type="Gene3D" id="3.30.160.60">
    <property type="entry name" value="Classic Zinc Finger"/>
    <property type="match status" value="3"/>
</dbReference>
<dbReference type="Pfam" id="PF00096">
    <property type="entry name" value="zf-C2H2"/>
    <property type="match status" value="3"/>
</dbReference>
<dbReference type="InterPro" id="IPR036236">
    <property type="entry name" value="Znf_C2H2_sf"/>
</dbReference>
<dbReference type="GO" id="GO:0008270">
    <property type="term" value="F:zinc ion binding"/>
    <property type="evidence" value="ECO:0007669"/>
    <property type="project" value="UniProtKB-KW"/>
</dbReference>
<feature type="domain" description="C2H2-type" evidence="12">
    <location>
        <begin position="554"/>
        <end position="581"/>
    </location>
</feature>
<sequence length="638" mass="71223">MNKSTTVSEGILKSALEIIFLVTGDEYVIVKKKSLHNNVHLLAGEVPVIYDDFAVFFSREEWKFVEGHKDYKNVVTENRKPSSPFGCAFASNSDRINGKPSDAESRATRRTNETGGEQDDSETPRGRIPASEQEDEQIRETTQTQTSAGGREAATECSKCRRVRRDSHAWECCQIHCHDLSRGKDAKKKSSTTFPPGWKMDIGSNKPDDEQKRRAQTYSSDQPLENGTSTAHGPQGELCTEACAWDRTAAGDRSRGGQIKGELLSTDHLHSDGAPTMHNHGKASLEACTFNQPEDFDKSSFHGDPNTPKHSLDSSATEKLQGIKADPDAQTFMSGHTVQGNTGSPSDFKVELLRSSSSLDREVHGDALYKAKVDDRSEIQSFNWAIQNDPPMLCRSRVGPNMSPPSSDARVQGDTSIFCKFPLEPYTWTSSLDGRAPSDTGSPCKVNVPPCSSSQPVGNGKRPSLVCKEPSRSHAWPKLEEDAFVFSRHHSEDTNEHSPVMSTQSKPEIHKINANFTHDHCYINCGTEEVREEASAGLFNQRTFYPDWTPRTPHVCPLCAKRFTYKSVLLRHQKTHTGEKSFICNECGKRYVCKFNLVVHQRKHTGEKPYQCKICSKHFAHKSAFNQHMKRHGKIIKP</sequence>
<comment type="subcellular location">
    <subcellularLocation>
        <location evidence="1">Nucleus</location>
    </subcellularLocation>
</comment>
<dbReference type="AlphaFoldDB" id="A0A8C5PRX0"/>
<evidence type="ECO:0000256" key="7">
    <source>
        <dbReference type="ARBA" id="ARBA00023015"/>
    </source>
</evidence>
<dbReference type="Proteomes" id="UP000694569">
    <property type="component" value="Unplaced"/>
</dbReference>
<feature type="region of interest" description="Disordered" evidence="11">
    <location>
        <begin position="86"/>
        <end position="158"/>
    </location>
</feature>
<evidence type="ECO:0000256" key="3">
    <source>
        <dbReference type="ARBA" id="ARBA00022723"/>
    </source>
</evidence>
<dbReference type="GeneTree" id="ENSGT01150000286918"/>
<feature type="domain" description="C2H2-type" evidence="12">
    <location>
        <begin position="582"/>
        <end position="609"/>
    </location>
</feature>
<evidence type="ECO:0000256" key="1">
    <source>
        <dbReference type="ARBA" id="ARBA00004123"/>
    </source>
</evidence>
<comment type="similarity">
    <text evidence="2">Belongs to the krueppel C2H2-type zinc-finger protein family.</text>
</comment>
<dbReference type="Ensembl" id="ENSLLET00000027921.1">
    <property type="protein sequence ID" value="ENSLLEP00000026873.1"/>
    <property type="gene ID" value="ENSLLEG00000017061.1"/>
</dbReference>
<evidence type="ECO:0000259" key="12">
    <source>
        <dbReference type="PROSITE" id="PS50157"/>
    </source>
</evidence>
<evidence type="ECO:0000256" key="2">
    <source>
        <dbReference type="ARBA" id="ARBA00006991"/>
    </source>
</evidence>
<keyword evidence="9" id="KW-0539">Nucleus</keyword>
<feature type="region of interest" description="Disordered" evidence="11">
    <location>
        <begin position="294"/>
        <end position="318"/>
    </location>
</feature>
<dbReference type="FunFam" id="3.30.160.60:FF:000099">
    <property type="entry name" value="Zinc finger protein 79"/>
    <property type="match status" value="1"/>
</dbReference>
<evidence type="ECO:0000256" key="11">
    <source>
        <dbReference type="SAM" id="MobiDB-lite"/>
    </source>
</evidence>
<keyword evidence="6" id="KW-0862">Zinc</keyword>
<reference evidence="13" key="1">
    <citation type="submission" date="2025-08" db="UniProtKB">
        <authorList>
            <consortium name="Ensembl"/>
        </authorList>
    </citation>
    <scope>IDENTIFICATION</scope>
</reference>
<keyword evidence="14" id="KW-1185">Reference proteome</keyword>
<dbReference type="FunFam" id="3.30.160.60:FF:001949">
    <property type="entry name" value="zinc finger protein 62 homolog isoform X2"/>
    <property type="match status" value="1"/>
</dbReference>
<reference evidence="13" key="2">
    <citation type="submission" date="2025-09" db="UniProtKB">
        <authorList>
            <consortium name="Ensembl"/>
        </authorList>
    </citation>
    <scope>IDENTIFICATION</scope>
</reference>
<evidence type="ECO:0000256" key="5">
    <source>
        <dbReference type="ARBA" id="ARBA00022771"/>
    </source>
</evidence>
<evidence type="ECO:0000313" key="13">
    <source>
        <dbReference type="Ensembl" id="ENSLLEP00000026873.1"/>
    </source>
</evidence>
<keyword evidence="7" id="KW-0805">Transcription regulation</keyword>
<evidence type="ECO:0000256" key="6">
    <source>
        <dbReference type="ARBA" id="ARBA00022833"/>
    </source>
</evidence>
<dbReference type="InterPro" id="IPR013087">
    <property type="entry name" value="Znf_C2H2_type"/>
</dbReference>
<keyword evidence="8" id="KW-0804">Transcription</keyword>
<evidence type="ECO:0000256" key="9">
    <source>
        <dbReference type="ARBA" id="ARBA00023242"/>
    </source>
</evidence>
<proteinExistence type="inferred from homology"/>
<evidence type="ECO:0000256" key="4">
    <source>
        <dbReference type="ARBA" id="ARBA00022737"/>
    </source>
</evidence>